<feature type="region of interest" description="Disordered" evidence="1">
    <location>
        <begin position="1"/>
        <end position="76"/>
    </location>
</feature>
<accession>A0A645FSP0</accession>
<evidence type="ECO:0000313" key="2">
    <source>
        <dbReference type="EMBL" id="MPN16910.1"/>
    </source>
</evidence>
<reference evidence="2" key="1">
    <citation type="submission" date="2019-08" db="EMBL/GenBank/DDBJ databases">
        <authorList>
            <person name="Kucharzyk K."/>
            <person name="Murdoch R.W."/>
            <person name="Higgins S."/>
            <person name="Loffler F."/>
        </authorList>
    </citation>
    <scope>NUCLEOTIDE SEQUENCE</scope>
</reference>
<gene>
    <name evidence="2" type="ORF">SDC9_164257</name>
</gene>
<evidence type="ECO:0000256" key="1">
    <source>
        <dbReference type="SAM" id="MobiDB-lite"/>
    </source>
</evidence>
<dbReference type="AlphaFoldDB" id="A0A645FSP0"/>
<dbReference type="EMBL" id="VSSQ01063920">
    <property type="protein sequence ID" value="MPN16910.1"/>
    <property type="molecule type" value="Genomic_DNA"/>
</dbReference>
<proteinExistence type="predicted"/>
<name>A0A645FSP0_9ZZZZ</name>
<organism evidence="2">
    <name type="scientific">bioreactor metagenome</name>
    <dbReference type="NCBI Taxonomy" id="1076179"/>
    <lineage>
        <taxon>unclassified sequences</taxon>
        <taxon>metagenomes</taxon>
        <taxon>ecological metagenomes</taxon>
    </lineage>
</organism>
<comment type="caution">
    <text evidence="2">The sequence shown here is derived from an EMBL/GenBank/DDBJ whole genome shotgun (WGS) entry which is preliminary data.</text>
</comment>
<protein>
    <submittedName>
        <fullName evidence="2">Uncharacterized protein</fullName>
    </submittedName>
</protein>
<sequence length="76" mass="8758">MTRRRVQLGHFQLAGEAGHRRQGKGHNDSQYGNRKQRFQQGEAAPVPGMPSHKSSSLLRRPRRMRDTAGTFRLLYQ</sequence>